<evidence type="ECO:0000313" key="8">
    <source>
        <dbReference type="EMBL" id="PVZ66750.1"/>
    </source>
</evidence>
<dbReference type="InterPro" id="IPR017585">
    <property type="entry name" value="SAF_FlgA"/>
</dbReference>
<comment type="function">
    <text evidence="6">Involved in the assembly process of the P-ring formation. It may associate with FlgF on the rod constituting a structure essential for the P-ring assembly or may act as a modulator protein for the P-ring assembly.</text>
</comment>
<proteinExistence type="inferred from homology"/>
<dbReference type="NCBIfam" id="TIGR03170">
    <property type="entry name" value="flgA_cterm"/>
    <property type="match status" value="1"/>
</dbReference>
<dbReference type="EMBL" id="QDDL01000007">
    <property type="protein sequence ID" value="PVZ66750.1"/>
    <property type="molecule type" value="Genomic_DNA"/>
</dbReference>
<evidence type="ECO:0000256" key="5">
    <source>
        <dbReference type="ARBA" id="ARBA00022764"/>
    </source>
</evidence>
<evidence type="ECO:0000256" key="4">
    <source>
        <dbReference type="ARBA" id="ARBA00022729"/>
    </source>
</evidence>
<evidence type="ECO:0000256" key="2">
    <source>
        <dbReference type="ARBA" id="ARBA00010474"/>
    </source>
</evidence>
<dbReference type="Gene3D" id="2.30.30.760">
    <property type="match status" value="1"/>
</dbReference>
<protein>
    <recommendedName>
        <fullName evidence="3">Flagella basal body P-ring formation protein FlgA</fullName>
    </recommendedName>
</protein>
<comment type="subcellular location">
    <subcellularLocation>
        <location evidence="1">Periplasm</location>
    </subcellularLocation>
</comment>
<keyword evidence="9" id="KW-1185">Reference proteome</keyword>
<keyword evidence="8" id="KW-0969">Cilium</keyword>
<dbReference type="CDD" id="cd11614">
    <property type="entry name" value="SAF_CpaB_FlgA_like"/>
    <property type="match status" value="1"/>
</dbReference>
<dbReference type="Proteomes" id="UP000244906">
    <property type="component" value="Unassembled WGS sequence"/>
</dbReference>
<evidence type="ECO:0000256" key="6">
    <source>
        <dbReference type="ARBA" id="ARBA00025643"/>
    </source>
</evidence>
<dbReference type="PANTHER" id="PTHR36307:SF1">
    <property type="entry name" value="FLAGELLA BASAL BODY P-RING FORMATION PROTEIN FLGA"/>
    <property type="match status" value="1"/>
</dbReference>
<evidence type="ECO:0000256" key="3">
    <source>
        <dbReference type="ARBA" id="ARBA00014754"/>
    </source>
</evidence>
<evidence type="ECO:0000313" key="9">
    <source>
        <dbReference type="Proteomes" id="UP000244906"/>
    </source>
</evidence>
<dbReference type="PANTHER" id="PTHR36307">
    <property type="entry name" value="FLAGELLA BASAL BODY P-RING FORMATION PROTEIN FLGA"/>
    <property type="match status" value="1"/>
</dbReference>
<comment type="caution">
    <text evidence="8">The sequence shown here is derived from an EMBL/GenBank/DDBJ whole genome shotgun (WGS) entry which is preliminary data.</text>
</comment>
<evidence type="ECO:0000259" key="7">
    <source>
        <dbReference type="SMART" id="SM00858"/>
    </source>
</evidence>
<organism evidence="8 9">
    <name type="scientific">Pelagibaculum spongiae</name>
    <dbReference type="NCBI Taxonomy" id="2080658"/>
    <lineage>
        <taxon>Bacteria</taxon>
        <taxon>Pseudomonadati</taxon>
        <taxon>Pseudomonadota</taxon>
        <taxon>Gammaproteobacteria</taxon>
        <taxon>Oceanospirillales</taxon>
        <taxon>Pelagibaculum</taxon>
    </lineage>
</organism>
<dbReference type="Gene3D" id="3.90.1210.10">
    <property type="entry name" value="Antifreeze-like/N-acetylneuraminic acid synthase C-terminal domain"/>
    <property type="match status" value="1"/>
</dbReference>
<dbReference type="InterPro" id="IPR039246">
    <property type="entry name" value="Flagellar_FlgA"/>
</dbReference>
<name>A0A2V1GZF4_9GAMM</name>
<dbReference type="InterPro" id="IPR013974">
    <property type="entry name" value="SAF"/>
</dbReference>
<dbReference type="Pfam" id="PF13144">
    <property type="entry name" value="ChapFlgA"/>
    <property type="match status" value="1"/>
</dbReference>
<dbReference type="InterPro" id="IPR041231">
    <property type="entry name" value="FlgA_N"/>
</dbReference>
<evidence type="ECO:0000256" key="1">
    <source>
        <dbReference type="ARBA" id="ARBA00004418"/>
    </source>
</evidence>
<dbReference type="AlphaFoldDB" id="A0A2V1GZF4"/>
<reference evidence="8 9" key="1">
    <citation type="submission" date="2018-04" db="EMBL/GenBank/DDBJ databases">
        <title>Thalassorhabdus spongiae gen. nov., sp. nov., isolated from a marine sponge in South-West Iceland.</title>
        <authorList>
            <person name="Knobloch S."/>
            <person name="Daussin A."/>
            <person name="Johannsson R."/>
            <person name="Marteinsson V.T."/>
        </authorList>
    </citation>
    <scope>NUCLEOTIDE SEQUENCE [LARGE SCALE GENOMIC DNA]</scope>
    <source>
        <strain evidence="8 9">Hp12</strain>
    </source>
</reference>
<keyword evidence="5" id="KW-0574">Periplasm</keyword>
<dbReference type="GO" id="GO:0042597">
    <property type="term" value="C:periplasmic space"/>
    <property type="evidence" value="ECO:0007669"/>
    <property type="project" value="UniProtKB-SubCell"/>
</dbReference>
<gene>
    <name evidence="8" type="ORF">DC094_15905</name>
</gene>
<keyword evidence="8" id="KW-0966">Cell projection</keyword>
<feature type="domain" description="SAF" evidence="7">
    <location>
        <begin position="144"/>
        <end position="206"/>
    </location>
</feature>
<dbReference type="GO" id="GO:0044780">
    <property type="term" value="P:bacterial-type flagellum assembly"/>
    <property type="evidence" value="ECO:0007669"/>
    <property type="project" value="InterPro"/>
</dbReference>
<keyword evidence="4" id="KW-0732">Signal</keyword>
<accession>A0A2V1GZF4</accession>
<dbReference type="Pfam" id="PF17656">
    <property type="entry name" value="ChapFlgA_N"/>
    <property type="match status" value="1"/>
</dbReference>
<keyword evidence="8" id="KW-0282">Flagellum</keyword>
<dbReference type="SMART" id="SM00858">
    <property type="entry name" value="SAF"/>
    <property type="match status" value="1"/>
</dbReference>
<comment type="similarity">
    <text evidence="2">Belongs to the FlgA family.</text>
</comment>
<sequence>MKYSLIRLAASKLLYLLLHKTVTIFCHPIHGKKMQLKTLFLSTCYLVSLMLSATSYAKADQWQPLQTISNAAEFHVKNHFTENAGNSFTAKAGKLDNRLKLALCQNPLETKTHGKAQTTQQIVAVKCSQPSWKVYVSVKTVRTEPVVVVVNRLNRGDVISLSDIKIESQQTNRLRNGWFTRLEQVLGRTLKRGISSGQPVTGNHLQKNWLINRNQPVKLVANARGLSVAMKGKALSNAELNSIVAVKNLSSGKTVEGVVIGPGIVRID</sequence>